<name>A0A1G8F9C1_9FLAO</name>
<sequence>MPYTIKTTKNGLIYIKSSGIISIRKPNSIDRAKTEGHPLIINADHISFLSFDTENKVTYFMMNGFQISVKILFDEAEEALQAAKSHIEKIIKA</sequence>
<protein>
    <submittedName>
        <fullName evidence="1">Uncharacterized protein</fullName>
    </submittedName>
</protein>
<dbReference type="Proteomes" id="UP000198869">
    <property type="component" value="Unassembled WGS sequence"/>
</dbReference>
<dbReference type="EMBL" id="FNDW01000002">
    <property type="protein sequence ID" value="SDH78707.1"/>
    <property type="molecule type" value="Genomic_DNA"/>
</dbReference>
<evidence type="ECO:0000313" key="2">
    <source>
        <dbReference type="Proteomes" id="UP000198869"/>
    </source>
</evidence>
<keyword evidence="2" id="KW-1185">Reference proteome</keyword>
<organism evidence="1 2">
    <name type="scientific">Chryseobacterium taeanense</name>
    <dbReference type="NCBI Taxonomy" id="311334"/>
    <lineage>
        <taxon>Bacteria</taxon>
        <taxon>Pseudomonadati</taxon>
        <taxon>Bacteroidota</taxon>
        <taxon>Flavobacteriia</taxon>
        <taxon>Flavobacteriales</taxon>
        <taxon>Weeksellaceae</taxon>
        <taxon>Chryseobacterium group</taxon>
        <taxon>Chryseobacterium</taxon>
    </lineage>
</organism>
<dbReference type="AlphaFoldDB" id="A0A1G8F9C1"/>
<evidence type="ECO:0000313" key="1">
    <source>
        <dbReference type="EMBL" id="SDH78707.1"/>
    </source>
</evidence>
<dbReference type="RefSeq" id="WP_089854789.1">
    <property type="nucleotide sequence ID" value="NZ_FNDW01000002.1"/>
</dbReference>
<dbReference type="OrthoDB" id="1263520at2"/>
<gene>
    <name evidence="1" type="ORF">SAMN05421846_10252</name>
</gene>
<accession>A0A1G8F9C1</accession>
<proteinExistence type="predicted"/>
<reference evidence="2" key="1">
    <citation type="submission" date="2016-10" db="EMBL/GenBank/DDBJ databases">
        <authorList>
            <person name="Varghese N."/>
            <person name="Submissions S."/>
        </authorList>
    </citation>
    <scope>NUCLEOTIDE SEQUENCE [LARGE SCALE GENOMIC DNA]</scope>
    <source>
        <strain evidence="2">DSM 17071</strain>
    </source>
</reference>